<keyword evidence="3" id="KW-1185">Reference proteome</keyword>
<proteinExistence type="predicted"/>
<name>A0AAD9R9Q9_9HYME</name>
<evidence type="ECO:0000313" key="2">
    <source>
        <dbReference type="EMBL" id="KAK2575076.1"/>
    </source>
</evidence>
<organism evidence="2 3">
    <name type="scientific">Odynerus spinipes</name>
    <dbReference type="NCBI Taxonomy" id="1348599"/>
    <lineage>
        <taxon>Eukaryota</taxon>
        <taxon>Metazoa</taxon>
        <taxon>Ecdysozoa</taxon>
        <taxon>Arthropoda</taxon>
        <taxon>Hexapoda</taxon>
        <taxon>Insecta</taxon>
        <taxon>Pterygota</taxon>
        <taxon>Neoptera</taxon>
        <taxon>Endopterygota</taxon>
        <taxon>Hymenoptera</taxon>
        <taxon>Apocrita</taxon>
        <taxon>Aculeata</taxon>
        <taxon>Vespoidea</taxon>
        <taxon>Vespidae</taxon>
        <taxon>Eumeninae</taxon>
        <taxon>Odynerus</taxon>
    </lineage>
</organism>
<protein>
    <submittedName>
        <fullName evidence="2">Uncharacterized protein</fullName>
    </submittedName>
</protein>
<accession>A0AAD9R9Q9</accession>
<dbReference type="EMBL" id="JAIFRP010004521">
    <property type="protein sequence ID" value="KAK2575076.1"/>
    <property type="molecule type" value="Genomic_DNA"/>
</dbReference>
<evidence type="ECO:0000256" key="1">
    <source>
        <dbReference type="SAM" id="MobiDB-lite"/>
    </source>
</evidence>
<feature type="compositionally biased region" description="Basic and acidic residues" evidence="1">
    <location>
        <begin position="102"/>
        <end position="112"/>
    </location>
</feature>
<comment type="caution">
    <text evidence="2">The sequence shown here is derived from an EMBL/GenBank/DDBJ whole genome shotgun (WGS) entry which is preliminary data.</text>
</comment>
<sequence>MEDEDEWDKEEEEEEDEENRRTAKENRTYVLRRRYSERIRQKNTETRTKSELTFQCSITYSELDRENIPLAYLLNDRALRKARYSATPVVVNPLPKTPACNDAKRSTKKLDDPCESISDTMTTERATISSEKRSFKENEEREYSRNEKNNSSILETSESSSPWTSLSESSSSSFVAELPTKKLFLRRFMTTMNIEIEKMSQPRTMSMPLQERNSNVSAASQSKRLIKSCTHSFVSSSSSSSYAVLDKENIPNLERDLEEKVKVRLDSSIALPFVTKLHRDFLSSVDFDSL</sequence>
<gene>
    <name evidence="2" type="ORF">KPH14_008810</name>
</gene>
<dbReference type="AlphaFoldDB" id="A0AAD9R9Q9"/>
<feature type="compositionally biased region" description="Acidic residues" evidence="1">
    <location>
        <begin position="1"/>
        <end position="17"/>
    </location>
</feature>
<feature type="compositionally biased region" description="Polar residues" evidence="1">
    <location>
        <begin position="117"/>
        <end position="129"/>
    </location>
</feature>
<feature type="region of interest" description="Disordered" evidence="1">
    <location>
        <begin position="1"/>
        <end position="27"/>
    </location>
</feature>
<evidence type="ECO:0000313" key="3">
    <source>
        <dbReference type="Proteomes" id="UP001258017"/>
    </source>
</evidence>
<feature type="region of interest" description="Disordered" evidence="1">
    <location>
        <begin position="101"/>
        <end position="168"/>
    </location>
</feature>
<feature type="compositionally biased region" description="Low complexity" evidence="1">
    <location>
        <begin position="151"/>
        <end position="168"/>
    </location>
</feature>
<dbReference type="Proteomes" id="UP001258017">
    <property type="component" value="Unassembled WGS sequence"/>
</dbReference>
<reference evidence="2" key="1">
    <citation type="submission" date="2021-08" db="EMBL/GenBank/DDBJ databases">
        <authorList>
            <person name="Misof B."/>
            <person name="Oliver O."/>
            <person name="Podsiadlowski L."/>
            <person name="Donath A."/>
            <person name="Peters R."/>
            <person name="Mayer C."/>
            <person name="Rust J."/>
            <person name="Gunkel S."/>
            <person name="Lesny P."/>
            <person name="Martin S."/>
            <person name="Oeyen J.P."/>
            <person name="Petersen M."/>
            <person name="Panagiotis P."/>
            <person name="Wilbrandt J."/>
            <person name="Tanja T."/>
        </authorList>
    </citation>
    <scope>NUCLEOTIDE SEQUENCE</scope>
    <source>
        <strain evidence="2">GBR_01_08_01A</strain>
        <tissue evidence="2">Thorax + abdomen</tissue>
    </source>
</reference>
<feature type="compositionally biased region" description="Basic and acidic residues" evidence="1">
    <location>
        <begin position="18"/>
        <end position="27"/>
    </location>
</feature>
<reference evidence="2" key="2">
    <citation type="journal article" date="2023" name="Commun. Biol.">
        <title>Intrasexual cuticular hydrocarbon dimorphism in a wasp sheds light on hydrocarbon biosynthesis genes in Hymenoptera.</title>
        <authorList>
            <person name="Moris V.C."/>
            <person name="Podsiadlowski L."/>
            <person name="Martin S."/>
            <person name="Oeyen J.P."/>
            <person name="Donath A."/>
            <person name="Petersen M."/>
            <person name="Wilbrandt J."/>
            <person name="Misof B."/>
            <person name="Liedtke D."/>
            <person name="Thamm M."/>
            <person name="Scheiner R."/>
            <person name="Schmitt T."/>
            <person name="Niehuis O."/>
        </authorList>
    </citation>
    <scope>NUCLEOTIDE SEQUENCE</scope>
    <source>
        <strain evidence="2">GBR_01_08_01A</strain>
    </source>
</reference>
<feature type="compositionally biased region" description="Basic and acidic residues" evidence="1">
    <location>
        <begin position="130"/>
        <end position="148"/>
    </location>
</feature>